<gene>
    <name evidence="2" type="primary">pdaB</name>
    <name evidence="2" type="ORF">AB8U03_17005</name>
</gene>
<comment type="caution">
    <text evidence="2">The sequence shown here is derived from an EMBL/GenBank/DDBJ whole genome shotgun (WGS) entry which is preliminary data.</text>
</comment>
<sequence length="241" mass="27799">MVSVLLFIAVGVSLFTNYRYKGTFTILNKKLPIYSVDTKEKKVAMTFDVSLGENDYTEKILDLLDKYNIKATFFVVGDWVDKNPDKLKEIYKRGHEIGNHSNRHPNMTNISQEKIIEDININEAKIRNIIGTGTKLFRCPEGAYNDKVIDLVEGSGYYCIQWNVDSIDWKEQGEDIEYTRIMKNIKPGSILLFHNSAKYTPENLPKIIKNLKEKGYKFVKVGDLIYKNNYKLDHAGKQISN</sequence>
<dbReference type="InterPro" id="IPR014132">
    <property type="entry name" value="PdaB-like"/>
</dbReference>
<dbReference type="NCBIfam" id="TIGR02764">
    <property type="entry name" value="spore_ybaN_pdaB"/>
    <property type="match status" value="1"/>
</dbReference>
<organism evidence="2 3">
    <name type="scientific">Clostridium moutaii</name>
    <dbReference type="NCBI Taxonomy" id="3240932"/>
    <lineage>
        <taxon>Bacteria</taxon>
        <taxon>Bacillati</taxon>
        <taxon>Bacillota</taxon>
        <taxon>Clostridia</taxon>
        <taxon>Eubacteriales</taxon>
        <taxon>Clostridiaceae</taxon>
        <taxon>Clostridium</taxon>
    </lineage>
</organism>
<dbReference type="CDD" id="cd10917">
    <property type="entry name" value="CE4_NodB_like_6s_7s"/>
    <property type="match status" value="1"/>
</dbReference>
<reference evidence="2 3" key="1">
    <citation type="submission" date="2024-08" db="EMBL/GenBank/DDBJ databases">
        <title>Clostridium lapicellarii sp. nov., and Clostridium renhuaiense sp. nov., two species isolated from the mud in a fermentation cellar used for producing sauce-flavour Chinese liquors.</title>
        <authorList>
            <person name="Yang F."/>
            <person name="Wang H."/>
            <person name="Chen L.Q."/>
            <person name="Zhou N."/>
            <person name="Lu J.J."/>
            <person name="Pu X.X."/>
            <person name="Wan B."/>
            <person name="Wang L."/>
            <person name="Liu S.J."/>
        </authorList>
    </citation>
    <scope>NUCLEOTIDE SEQUENCE [LARGE SCALE GENOMIC DNA]</scope>
    <source>
        <strain evidence="2 3">MT-5</strain>
    </source>
</reference>
<dbReference type="PROSITE" id="PS51677">
    <property type="entry name" value="NODB"/>
    <property type="match status" value="1"/>
</dbReference>
<dbReference type="InterPro" id="IPR011330">
    <property type="entry name" value="Glyco_hydro/deAcase_b/a-brl"/>
</dbReference>
<dbReference type="InterPro" id="IPR002509">
    <property type="entry name" value="NODB_dom"/>
</dbReference>
<dbReference type="Proteomes" id="UP001564657">
    <property type="component" value="Unassembled WGS sequence"/>
</dbReference>
<dbReference type="PANTHER" id="PTHR10587:SF128">
    <property type="entry name" value="POLYSACCHARIDE DEACETYLASE PDAB-RELATED"/>
    <property type="match status" value="1"/>
</dbReference>
<name>A0ABV4BSU2_9CLOT</name>
<dbReference type="Gene3D" id="3.20.20.370">
    <property type="entry name" value="Glycoside hydrolase/deacetylase"/>
    <property type="match status" value="1"/>
</dbReference>
<dbReference type="Pfam" id="PF01522">
    <property type="entry name" value="Polysacc_deac_1"/>
    <property type="match status" value="1"/>
</dbReference>
<dbReference type="PANTHER" id="PTHR10587">
    <property type="entry name" value="GLYCOSYL TRANSFERASE-RELATED"/>
    <property type="match status" value="1"/>
</dbReference>
<proteinExistence type="predicted"/>
<evidence type="ECO:0000313" key="2">
    <source>
        <dbReference type="EMBL" id="MEY8001862.1"/>
    </source>
</evidence>
<dbReference type="EMBL" id="JBGEWD010000027">
    <property type="protein sequence ID" value="MEY8001862.1"/>
    <property type="molecule type" value="Genomic_DNA"/>
</dbReference>
<dbReference type="SUPFAM" id="SSF88713">
    <property type="entry name" value="Glycoside hydrolase/deacetylase"/>
    <property type="match status" value="1"/>
</dbReference>
<accession>A0ABV4BSU2</accession>
<keyword evidence="3" id="KW-1185">Reference proteome</keyword>
<dbReference type="InterPro" id="IPR050248">
    <property type="entry name" value="Polysacc_deacetylase_ArnD"/>
</dbReference>
<feature type="domain" description="NodB homology" evidence="1">
    <location>
        <begin position="41"/>
        <end position="219"/>
    </location>
</feature>
<protein>
    <submittedName>
        <fullName evidence="2">Polysaccharide deacetylase family sporulation protein PdaB</fullName>
    </submittedName>
</protein>
<evidence type="ECO:0000259" key="1">
    <source>
        <dbReference type="PROSITE" id="PS51677"/>
    </source>
</evidence>
<evidence type="ECO:0000313" key="3">
    <source>
        <dbReference type="Proteomes" id="UP001564657"/>
    </source>
</evidence>